<dbReference type="Pfam" id="PF08241">
    <property type="entry name" value="Methyltransf_11"/>
    <property type="match status" value="1"/>
</dbReference>
<evidence type="ECO:0000256" key="5">
    <source>
        <dbReference type="ARBA" id="ARBA00035674"/>
    </source>
</evidence>
<dbReference type="InterPro" id="IPR013216">
    <property type="entry name" value="Methyltransf_11"/>
</dbReference>
<dbReference type="PANTHER" id="PTHR44307:SF2">
    <property type="entry name" value="PHOSPHOETHANOLAMINE METHYLTRANSFERASE ISOFORM X1"/>
    <property type="match status" value="1"/>
</dbReference>
<comment type="catalytic activity">
    <reaction evidence="6">
        <text>N,N-dimethylethanolamine phosphate + S-adenosyl-L-methionine = phosphocholine + S-adenosyl-L-homocysteine + H(+)</text>
        <dbReference type="Rhea" id="RHEA:25325"/>
        <dbReference type="ChEBI" id="CHEBI:15378"/>
        <dbReference type="ChEBI" id="CHEBI:57856"/>
        <dbReference type="ChEBI" id="CHEBI:58641"/>
        <dbReference type="ChEBI" id="CHEBI:59789"/>
        <dbReference type="ChEBI" id="CHEBI:295975"/>
        <dbReference type="EC" id="2.1.1.103"/>
    </reaction>
    <physiologicalReaction direction="left-to-right" evidence="6">
        <dbReference type="Rhea" id="RHEA:25326"/>
    </physiologicalReaction>
</comment>
<protein>
    <recommendedName>
        <fullName evidence="5">phosphoethanolamine N-methyltransferase</fullName>
        <ecNumber evidence="5">2.1.1.103</ecNumber>
    </recommendedName>
</protein>
<dbReference type="GO" id="GO:0000234">
    <property type="term" value="F:phosphoethanolamine N-methyltransferase activity"/>
    <property type="evidence" value="ECO:0007669"/>
    <property type="project" value="UniProtKB-EC"/>
</dbReference>
<comment type="pathway">
    <text evidence="1">Phospholipid metabolism; phosphatidylcholine biosynthesis.</text>
</comment>
<dbReference type="Proteomes" id="UP000005408">
    <property type="component" value="Unassembled WGS sequence"/>
</dbReference>
<dbReference type="EnsemblMetazoa" id="G20840.5">
    <property type="protein sequence ID" value="G20840.5:cds"/>
    <property type="gene ID" value="G20840"/>
</dbReference>
<evidence type="ECO:0000256" key="4">
    <source>
        <dbReference type="ARBA" id="ARBA00022679"/>
    </source>
</evidence>
<dbReference type="SUPFAM" id="SSF53335">
    <property type="entry name" value="S-adenosyl-L-methionine-dependent methyltransferases"/>
    <property type="match status" value="2"/>
</dbReference>
<keyword evidence="10" id="KW-1185">Reference proteome</keyword>
<feature type="domain" description="Methyltransferase type 11" evidence="8">
    <location>
        <begin position="82"/>
        <end position="177"/>
    </location>
</feature>
<dbReference type="OMA" id="KSYWTEH"/>
<evidence type="ECO:0000256" key="1">
    <source>
        <dbReference type="ARBA" id="ARBA00004969"/>
    </source>
</evidence>
<organism evidence="9 10">
    <name type="scientific">Magallana gigas</name>
    <name type="common">Pacific oyster</name>
    <name type="synonym">Crassostrea gigas</name>
    <dbReference type="NCBI Taxonomy" id="29159"/>
    <lineage>
        <taxon>Eukaryota</taxon>
        <taxon>Metazoa</taxon>
        <taxon>Spiralia</taxon>
        <taxon>Lophotrochozoa</taxon>
        <taxon>Mollusca</taxon>
        <taxon>Bivalvia</taxon>
        <taxon>Autobranchia</taxon>
        <taxon>Pteriomorphia</taxon>
        <taxon>Ostreida</taxon>
        <taxon>Ostreoidea</taxon>
        <taxon>Ostreidae</taxon>
        <taxon>Magallana</taxon>
    </lineage>
</organism>
<evidence type="ECO:0000256" key="7">
    <source>
        <dbReference type="ARBA" id="ARBA00047841"/>
    </source>
</evidence>
<dbReference type="AlphaFoldDB" id="A0A8W8JYI2"/>
<dbReference type="OrthoDB" id="8300214at2759"/>
<evidence type="ECO:0000256" key="2">
    <source>
        <dbReference type="ARBA" id="ARBA00005189"/>
    </source>
</evidence>
<keyword evidence="4" id="KW-0808">Transferase</keyword>
<keyword evidence="3" id="KW-0489">Methyltransferase</keyword>
<name>A0A8W8JYI2_MAGGI</name>
<comment type="pathway">
    <text evidence="2">Lipid metabolism.</text>
</comment>
<evidence type="ECO:0000313" key="9">
    <source>
        <dbReference type="EnsemblMetazoa" id="G20840.5:cds"/>
    </source>
</evidence>
<evidence type="ECO:0000256" key="6">
    <source>
        <dbReference type="ARBA" id="ARBA00047619"/>
    </source>
</evidence>
<sequence>MLGGGSTDLVSVKPDEKAGTSQLWTVSSSEVRTAMMEFWQDHSKDGSLEEMMLDNNAATMTVEELPEILSYIPEVKDKDVVELGAGIGRFTTKLAKDAKSVLAVDFVDKFIDKNKKNTADFTNVDHKCADVTQLKLPKKSADFVFSNWLLMYLQDEEVKNLIKETLFWLREDGYLFCRESCYHQSGNKDRKSNPTKYREPGMYEALFTSIEIPTENNDEVYGYELVLQKSVDAYYKLKNNKNQIVWLLQKVRRSKSANHGFRTFQEFLDTKQYSTNGILRYEKIFGRTFVSTGGLDTTKEFVDRLDLKKGEVVLDVGCGIGGSAFYMVKEYGVKVVAIDLSSNMIKIGMERAEEMGISLLDVQFEVADATKRVYPDNYFDVVYSRDTILHIKDKLDLFQRFYRCLKPGGRLLISDYACSPDEHSEQFKAYVKQRGYNLLSPEQYGKVLEKAGFVNVKADDRTDLFVESLEKELVRTETIKDDFVKEFSQKDYDDIVGGWKDKLVRTATGDQRWGVFYAEKPAN</sequence>
<evidence type="ECO:0000256" key="3">
    <source>
        <dbReference type="ARBA" id="ARBA00022603"/>
    </source>
</evidence>
<dbReference type="Gene3D" id="3.40.50.150">
    <property type="entry name" value="Vaccinia Virus protein VP39"/>
    <property type="match status" value="2"/>
</dbReference>
<proteinExistence type="predicted"/>
<dbReference type="CDD" id="cd02440">
    <property type="entry name" value="AdoMet_MTases"/>
    <property type="match status" value="2"/>
</dbReference>
<comment type="catalytic activity">
    <reaction evidence="7">
        <text>N-methylethanolamine phosphate + S-adenosyl-L-methionine = N,N-dimethylethanolamine phosphate + S-adenosyl-L-homocysteine + H(+)</text>
        <dbReference type="Rhea" id="RHEA:25321"/>
        <dbReference type="ChEBI" id="CHEBI:15378"/>
        <dbReference type="ChEBI" id="CHEBI:57781"/>
        <dbReference type="ChEBI" id="CHEBI:57856"/>
        <dbReference type="ChEBI" id="CHEBI:58641"/>
        <dbReference type="ChEBI" id="CHEBI:59789"/>
        <dbReference type="EC" id="2.1.1.103"/>
    </reaction>
    <physiologicalReaction direction="left-to-right" evidence="7">
        <dbReference type="Rhea" id="RHEA:25322"/>
    </physiologicalReaction>
</comment>
<dbReference type="PANTHER" id="PTHR44307">
    <property type="entry name" value="PHOSPHOETHANOLAMINE METHYLTRANSFERASE"/>
    <property type="match status" value="1"/>
</dbReference>
<dbReference type="Pfam" id="PF13489">
    <property type="entry name" value="Methyltransf_23"/>
    <property type="match status" value="1"/>
</dbReference>
<dbReference type="GO" id="GO:0032259">
    <property type="term" value="P:methylation"/>
    <property type="evidence" value="ECO:0007669"/>
    <property type="project" value="UniProtKB-KW"/>
</dbReference>
<reference evidence="9" key="1">
    <citation type="submission" date="2022-08" db="UniProtKB">
        <authorList>
            <consortium name="EnsemblMetazoa"/>
        </authorList>
    </citation>
    <scope>IDENTIFICATION</scope>
    <source>
        <strain evidence="9">05x7-T-G4-1.051#20</strain>
    </source>
</reference>
<evidence type="ECO:0000313" key="10">
    <source>
        <dbReference type="Proteomes" id="UP000005408"/>
    </source>
</evidence>
<dbReference type="InterPro" id="IPR029063">
    <property type="entry name" value="SAM-dependent_MTases_sf"/>
</dbReference>
<evidence type="ECO:0000259" key="8">
    <source>
        <dbReference type="Pfam" id="PF08241"/>
    </source>
</evidence>
<dbReference type="EC" id="2.1.1.103" evidence="5"/>
<accession>A0A8W8JYI2</accession>